<reference evidence="1 2" key="1">
    <citation type="submission" date="2019-06" db="EMBL/GenBank/DDBJ databases">
        <title>Sorghum-associated microbial communities from plants grown in Nebraska, USA.</title>
        <authorList>
            <person name="Schachtman D."/>
        </authorList>
    </citation>
    <scope>NUCLEOTIDE SEQUENCE [LARGE SCALE GENOMIC DNA]</scope>
    <source>
        <strain evidence="1 2">1209</strain>
    </source>
</reference>
<protein>
    <submittedName>
        <fullName evidence="1">Carboxypeptidase-like protein</fullName>
    </submittedName>
</protein>
<dbReference type="Pfam" id="PF13715">
    <property type="entry name" value="CarbopepD_reg_2"/>
    <property type="match status" value="1"/>
</dbReference>
<name>A0A561PWJ7_9BACT</name>
<dbReference type="Pfam" id="PF18939">
    <property type="entry name" value="DUF5686"/>
    <property type="match status" value="1"/>
</dbReference>
<dbReference type="GO" id="GO:0004180">
    <property type="term" value="F:carboxypeptidase activity"/>
    <property type="evidence" value="ECO:0007669"/>
    <property type="project" value="UniProtKB-KW"/>
</dbReference>
<proteinExistence type="predicted"/>
<accession>A0A561PWJ7</accession>
<keyword evidence="2" id="KW-1185">Reference proteome</keyword>
<evidence type="ECO:0000313" key="1">
    <source>
        <dbReference type="EMBL" id="TWF42467.1"/>
    </source>
</evidence>
<sequence length="867" mass="99051">MLIKAVKLLVKRRIRYTGNPLAVTFGNMMKYLSTLLCILISGYCQANVVNGRVTDDKDQPLPFATIFIKGTTTGTTTNAAGQYHLDLPPGQYTIVCQYIGFRRTELPVNVNAPTQTLDFRLQPVNMQIREVVVKAAGEDPAYAIIRQAIRKRQFYHDQVKEYTCMSYIKGTIGLQNVPEKLLGKKIDKADMGVDSTGKGMVFLSESMTKISARQPDKIKLEVISSRKSGGGFGLSFPAIISFYDNNVTAVITQMGPRGYISPIAENALAFYKYQLEGTFVEDGKTVNKIKVIPRRKQEPLFFGDIFITDGDWRIHSTDLFLTSDYQLELMDSLEIRQTHVPVTEGVWRVKDQVLRIAFNKFGFRMGGSFVNVYSDYNVHPNLPAGFFDNVFLKYDTAFDKQQHAYWDSIRPVPLEPAEVKDYHEKDSAAQADRDSAMSKYRLASLQKKQKPVKVMDLLWGGATHKYYFRRDSAINFHQLYIKGLLKSLKYNTVEGLALALEPEFTINTSGESNLRIKPFVRYGLSNSHLNAYTEINFQNTSKISKRYGRNDWKLAGGKRISQFNQDNPIDNIANEFYTLFLKENYMKLYENWFGNLQYSRTFQTNDRLTVGVNYESRIPVENTTDFVFFRNDRKAFTPNHPQELAGVPFEKHQALVADVSFTYQPGQQFIELPDRKIPLGSKYPTFKISYSKGIPNVANSIVDFDKWNFSVQDNMNFKLLGEFRYHIGVGGFLNDKNVQIPDYQHFNGNQTFYNMKYLNSFQLAPYYQYSTTASFYTTANVEHHFNGLLTNKIPLFNRLKWNLVAGANAFYVNSDNNYVEVFGGLENIFKMIRVDVVAGYQSKQDTRIGVRVGFGGILGNVVKFNSR</sequence>
<keyword evidence="1" id="KW-0645">Protease</keyword>
<keyword evidence="1" id="KW-0121">Carboxypeptidase</keyword>
<dbReference type="SUPFAM" id="SSF49464">
    <property type="entry name" value="Carboxypeptidase regulatory domain-like"/>
    <property type="match status" value="1"/>
</dbReference>
<gene>
    <name evidence="1" type="ORF">FHW36_102223</name>
</gene>
<evidence type="ECO:0000313" key="2">
    <source>
        <dbReference type="Proteomes" id="UP000320811"/>
    </source>
</evidence>
<dbReference type="Gene3D" id="2.60.40.1120">
    <property type="entry name" value="Carboxypeptidase-like, regulatory domain"/>
    <property type="match status" value="1"/>
</dbReference>
<comment type="caution">
    <text evidence="1">The sequence shown here is derived from an EMBL/GenBank/DDBJ whole genome shotgun (WGS) entry which is preliminary data.</text>
</comment>
<dbReference type="EMBL" id="VIWO01000002">
    <property type="protein sequence ID" value="TWF42467.1"/>
    <property type="molecule type" value="Genomic_DNA"/>
</dbReference>
<keyword evidence="1" id="KW-0378">Hydrolase</keyword>
<dbReference type="InterPro" id="IPR043741">
    <property type="entry name" value="DUF5686"/>
</dbReference>
<dbReference type="AlphaFoldDB" id="A0A561PWJ7"/>
<dbReference type="Proteomes" id="UP000320811">
    <property type="component" value="Unassembled WGS sequence"/>
</dbReference>
<dbReference type="InterPro" id="IPR008969">
    <property type="entry name" value="CarboxyPept-like_regulatory"/>
</dbReference>
<organism evidence="1 2">
    <name type="scientific">Chitinophaga polysaccharea</name>
    <dbReference type="NCBI Taxonomy" id="1293035"/>
    <lineage>
        <taxon>Bacteria</taxon>
        <taxon>Pseudomonadati</taxon>
        <taxon>Bacteroidota</taxon>
        <taxon>Chitinophagia</taxon>
        <taxon>Chitinophagales</taxon>
        <taxon>Chitinophagaceae</taxon>
        <taxon>Chitinophaga</taxon>
    </lineage>
</organism>